<protein>
    <submittedName>
        <fullName evidence="1">PhoX family phosphatase</fullName>
    </submittedName>
</protein>
<evidence type="ECO:0000313" key="2">
    <source>
        <dbReference type="Proteomes" id="UP000278823"/>
    </source>
</evidence>
<dbReference type="PANTHER" id="PTHR35399">
    <property type="entry name" value="SLR8030 PROTEIN"/>
    <property type="match status" value="1"/>
</dbReference>
<proteinExistence type="predicted"/>
<accession>A0A3S0T2I4</accession>
<keyword evidence="2" id="KW-1185">Reference proteome</keyword>
<dbReference type="EMBL" id="RJTH01000011">
    <property type="protein sequence ID" value="RUM22020.1"/>
    <property type="molecule type" value="Genomic_DNA"/>
</dbReference>
<reference evidence="2" key="1">
    <citation type="submission" date="2018-11" db="EMBL/GenBank/DDBJ databases">
        <title>Rhizobium chutanense sp. nov., isolated from root nodules of Phaseolus vulgaris in China.</title>
        <authorList>
            <person name="Huo Y."/>
        </authorList>
    </citation>
    <scope>NUCLEOTIDE SEQUENCE [LARGE SCALE GENOMIC DNA]</scope>
    <source>
        <strain evidence="2">CCBAU 65647</strain>
    </source>
</reference>
<name>A0A3S0T2I4_9HYPH</name>
<comment type="caution">
    <text evidence="1">The sequence shown here is derived from an EMBL/GenBank/DDBJ whole genome shotgun (WGS) entry which is preliminary data.</text>
</comment>
<dbReference type="PANTHER" id="PTHR35399:SF2">
    <property type="entry name" value="DUF839 DOMAIN-CONTAINING PROTEIN"/>
    <property type="match status" value="1"/>
</dbReference>
<dbReference type="AlphaFoldDB" id="A0A3S0T2I4"/>
<organism evidence="1 2">
    <name type="scientific">Rhizobium vallis</name>
    <dbReference type="NCBI Taxonomy" id="634290"/>
    <lineage>
        <taxon>Bacteria</taxon>
        <taxon>Pseudomonadati</taxon>
        <taxon>Pseudomonadota</taxon>
        <taxon>Alphaproteobacteria</taxon>
        <taxon>Hyphomicrobiales</taxon>
        <taxon>Rhizobiaceae</taxon>
        <taxon>Rhizobium/Agrobacterium group</taxon>
        <taxon>Rhizobium</taxon>
    </lineage>
</organism>
<dbReference type="InterPro" id="IPR008557">
    <property type="entry name" value="PhoX"/>
</dbReference>
<sequence length="671" mass="72951">MSDRQKTRARPTARRAFAPSYGAILEEGVRRRSVLKGFLAAMGAAALAPALGTSRAEAIDSSLTFPELKRVRDAADHWPEGYERQILARWGDGLFPDSPEFDIATLDGKAAERQFGYNNDFTQFLPLPWGEKSSDHGLMVVSHEYAKPFLMFPGLTKEDYRGKLTDNQIRAIMAALGVSIFEVKKTDGQWAIVKDGKYNRRIHMSTEIGISGPAAGDERLKTKADPSGTLVFGTVSNCNGGITPWGTMLSGEEGAMDAFAGDYKTLTNQELVERQGWDEDENDIYSVSRVEPRFKFEEEPNEWMRFDWVVEIDPFDPSAKPIKRTSLGRMTHEGAQCCVAPDSRVVVFMGDDDDFEYIYRFVTRDPWNPNDRAANKDLLDHGTLAVAKFESDGTMAWIPLIAGAGPLTAEAGFKSQADVVLATRAAADLVGATPMDGPEGFIPHLGTGKLYVAMTENEDRLPKGEGGDEKEMVNIANPRGPNPHGHLLELTAPGGPEKPEYAAASFKWDVFILCGDPAKPEDQAMFHPATTSAGWFTDPDNLAVDPAGRLWVTTDGPPPEGIADSVYVMDTEGPGRALPKLFYIAPVGSETCSPTFTSDGSSVFLSVQHPGELRMADNEDATSMEDAGTNWPDFKPGMPARPSLVVLSRANNGVVGSKIAPTGAEKAAGFQ</sequence>
<dbReference type="SUPFAM" id="SSF63829">
    <property type="entry name" value="Calcium-dependent phosphotriesterase"/>
    <property type="match status" value="1"/>
</dbReference>
<dbReference type="RefSeq" id="WP_126924122.1">
    <property type="nucleotide sequence ID" value="NZ_ML133696.1"/>
</dbReference>
<gene>
    <name evidence="1" type="ORF">EFQ99_26210</name>
</gene>
<dbReference type="Proteomes" id="UP000278823">
    <property type="component" value="Unassembled WGS sequence"/>
</dbReference>
<dbReference type="InterPro" id="IPR006311">
    <property type="entry name" value="TAT_signal"/>
</dbReference>
<dbReference type="PROSITE" id="PS51318">
    <property type="entry name" value="TAT"/>
    <property type="match status" value="1"/>
</dbReference>
<dbReference type="OrthoDB" id="9801383at2"/>
<evidence type="ECO:0000313" key="1">
    <source>
        <dbReference type="EMBL" id="RUM22020.1"/>
    </source>
</evidence>
<dbReference type="Pfam" id="PF05787">
    <property type="entry name" value="PhoX"/>
    <property type="match status" value="1"/>
</dbReference>